<dbReference type="InterPro" id="IPR013601">
    <property type="entry name" value="FAE1_typ3_polyketide_synth"/>
</dbReference>
<comment type="catalytic activity">
    <reaction evidence="2">
        <text>a very-long-chain acyl-CoA + malonyl-CoA + H(+) = a very-long-chain 3-oxoacyl-CoA + CO2 + CoA</text>
        <dbReference type="Rhea" id="RHEA:32727"/>
        <dbReference type="ChEBI" id="CHEBI:15378"/>
        <dbReference type="ChEBI" id="CHEBI:16526"/>
        <dbReference type="ChEBI" id="CHEBI:57287"/>
        <dbReference type="ChEBI" id="CHEBI:57384"/>
        <dbReference type="ChEBI" id="CHEBI:90725"/>
        <dbReference type="ChEBI" id="CHEBI:90736"/>
        <dbReference type="EC" id="2.3.1.199"/>
    </reaction>
</comment>
<dbReference type="EMBL" id="JAKOGI010000153">
    <property type="protein sequence ID" value="KAJ8441829.1"/>
    <property type="molecule type" value="Genomic_DNA"/>
</dbReference>
<keyword evidence="3" id="KW-0808">Transferase</keyword>
<dbReference type="InterPro" id="IPR016039">
    <property type="entry name" value="Thiolase-like"/>
</dbReference>
<evidence type="ECO:0000256" key="2">
    <source>
        <dbReference type="ARBA" id="ARBA00047375"/>
    </source>
</evidence>
<keyword evidence="6" id="KW-1185">Reference proteome</keyword>
<dbReference type="GO" id="GO:0006633">
    <property type="term" value="P:fatty acid biosynthetic process"/>
    <property type="evidence" value="ECO:0007669"/>
    <property type="project" value="InterPro"/>
</dbReference>
<keyword evidence="1 3" id="KW-0012">Acyltransferase</keyword>
<dbReference type="GO" id="GO:0016020">
    <property type="term" value="C:membrane"/>
    <property type="evidence" value="ECO:0007669"/>
    <property type="project" value="InterPro"/>
</dbReference>
<feature type="domain" description="FAE" evidence="4">
    <location>
        <begin position="3"/>
        <end position="231"/>
    </location>
</feature>
<dbReference type="Gene3D" id="3.40.47.10">
    <property type="match status" value="3"/>
</dbReference>
<dbReference type="PANTHER" id="PTHR31561">
    <property type="entry name" value="3-KETOACYL-COA SYNTHASE"/>
    <property type="match status" value="1"/>
</dbReference>
<comment type="similarity">
    <text evidence="3">Belongs to the thiolase-like superfamily. Chalcone/stilbene synthases family.</text>
</comment>
<dbReference type="AlphaFoldDB" id="A0A9Q1KE54"/>
<dbReference type="OrthoDB" id="329835at2759"/>
<gene>
    <name evidence="5" type="ORF">Cgig2_021519</name>
</gene>
<proteinExistence type="inferred from homology"/>
<dbReference type="Proteomes" id="UP001153076">
    <property type="component" value="Unassembled WGS sequence"/>
</dbReference>
<accession>A0A9Q1KE54</accession>
<dbReference type="Pfam" id="PF08392">
    <property type="entry name" value="FAE1_CUT1_RppA"/>
    <property type="match status" value="1"/>
</dbReference>
<dbReference type="EC" id="2.3.1.-" evidence="3"/>
<dbReference type="InterPro" id="IPR012392">
    <property type="entry name" value="3-ktacl-CoA_syn"/>
</dbReference>
<evidence type="ECO:0000256" key="3">
    <source>
        <dbReference type="PIRNR" id="PIRNR036417"/>
    </source>
</evidence>
<evidence type="ECO:0000259" key="4">
    <source>
        <dbReference type="Pfam" id="PF08392"/>
    </source>
</evidence>
<comment type="caution">
    <text evidence="5">The sequence shown here is derived from an EMBL/GenBank/DDBJ whole genome shotgun (WGS) entry which is preliminary data.</text>
</comment>
<organism evidence="5 6">
    <name type="scientific">Carnegiea gigantea</name>
    <dbReference type="NCBI Taxonomy" id="171969"/>
    <lineage>
        <taxon>Eukaryota</taxon>
        <taxon>Viridiplantae</taxon>
        <taxon>Streptophyta</taxon>
        <taxon>Embryophyta</taxon>
        <taxon>Tracheophyta</taxon>
        <taxon>Spermatophyta</taxon>
        <taxon>Magnoliopsida</taxon>
        <taxon>eudicotyledons</taxon>
        <taxon>Gunneridae</taxon>
        <taxon>Pentapetalae</taxon>
        <taxon>Caryophyllales</taxon>
        <taxon>Cactineae</taxon>
        <taxon>Cactaceae</taxon>
        <taxon>Cactoideae</taxon>
        <taxon>Echinocereeae</taxon>
        <taxon>Carnegiea</taxon>
    </lineage>
</organism>
<name>A0A9Q1KE54_9CARY</name>
<evidence type="ECO:0000313" key="5">
    <source>
        <dbReference type="EMBL" id="KAJ8441829.1"/>
    </source>
</evidence>
<evidence type="ECO:0000256" key="1">
    <source>
        <dbReference type="ARBA" id="ARBA00023315"/>
    </source>
</evidence>
<evidence type="ECO:0000313" key="6">
    <source>
        <dbReference type="Proteomes" id="UP001153076"/>
    </source>
</evidence>
<dbReference type="GO" id="GO:0009922">
    <property type="term" value="F:fatty acid elongase activity"/>
    <property type="evidence" value="ECO:0007669"/>
    <property type="project" value="UniProtKB-EC"/>
</dbReference>
<sequence length="441" mass="49852">MVKPNISQQMTRARTIECLRHAKNFTQETMQNHWKLLMSTGIGDLTYVPESYLKDPPDFSMEGARTEAEATIYEAADELLAKTTARVEHIGGCTLIACCSLFNPVPSPTAVIVSKYKLRTDIKSYNLSGMVCSAGIAATDLAKLLLQVNENMHAMVVSAEVIGPNMYTGNDLGKIITNGVFRVGGAAILLSNKQLDRHSSKNELIHTIRTNTTRSDTSYRCIFREEDSQRNLKLDAEAPRMTLHRFGNLSSSTVWYELAYAEAKRRIKKGNRLAFGSGFKCSSVIWQAMKTVDQEKINPWFDEIDDFIAKLNLGPPPPYFEETRNGMVSETICSNAITSNQDRGTLELERNLKQDTEPPRMILYRFRSLSSSTVWYELAYATAKRRVKSRDHLWQITFGSGFKCSIVIWHSMEGIDQEKINTWLNEIDKFPVETTLVPTPY</sequence>
<dbReference type="SUPFAM" id="SSF53901">
    <property type="entry name" value="Thiolase-like"/>
    <property type="match status" value="3"/>
</dbReference>
<dbReference type="PIRSF" id="PIRSF036417">
    <property type="entry name" value="3-ktacl-CoA_syn"/>
    <property type="match status" value="1"/>
</dbReference>
<comment type="pathway">
    <text evidence="3">Lipid metabolism; fatty acid biosynthesis.</text>
</comment>
<protein>
    <recommendedName>
        <fullName evidence="3">3-ketoacyl-CoA synthase</fullName>
        <ecNumber evidence="3">2.3.1.-</ecNumber>
    </recommendedName>
</protein>
<reference evidence="5" key="1">
    <citation type="submission" date="2022-04" db="EMBL/GenBank/DDBJ databases">
        <title>Carnegiea gigantea Genome sequencing and assembly v2.</title>
        <authorList>
            <person name="Copetti D."/>
            <person name="Sanderson M.J."/>
            <person name="Burquez A."/>
            <person name="Wojciechowski M.F."/>
        </authorList>
    </citation>
    <scope>NUCLEOTIDE SEQUENCE</scope>
    <source>
        <strain evidence="5">SGP5-SGP5p</strain>
        <tissue evidence="5">Aerial part</tissue>
    </source>
</reference>